<dbReference type="GO" id="GO:0005525">
    <property type="term" value="F:GTP binding"/>
    <property type="evidence" value="ECO:0007669"/>
    <property type="project" value="InterPro"/>
</dbReference>
<dbReference type="CDD" id="cd00882">
    <property type="entry name" value="Ras_like_GTPase"/>
    <property type="match status" value="1"/>
</dbReference>
<keyword evidence="3" id="KW-1185">Reference proteome</keyword>
<dbReference type="GO" id="GO:0019843">
    <property type="term" value="F:rRNA binding"/>
    <property type="evidence" value="ECO:0007669"/>
    <property type="project" value="TreeGrafter"/>
</dbReference>
<dbReference type="AlphaFoldDB" id="A0A917ZFT3"/>
<dbReference type="Gene3D" id="3.40.50.300">
    <property type="entry name" value="P-loop containing nucleotide triphosphate hydrolases"/>
    <property type="match status" value="1"/>
</dbReference>
<dbReference type="PANTHER" id="PTHR42698:SF1">
    <property type="entry name" value="GTPASE ERA, MITOCHONDRIAL"/>
    <property type="match status" value="1"/>
</dbReference>
<dbReference type="Proteomes" id="UP000641932">
    <property type="component" value="Unassembled WGS sequence"/>
</dbReference>
<reference evidence="2" key="2">
    <citation type="submission" date="2020-09" db="EMBL/GenBank/DDBJ databases">
        <authorList>
            <person name="Sun Q."/>
            <person name="Zhou Y."/>
        </authorList>
    </citation>
    <scope>NUCLEOTIDE SEQUENCE</scope>
    <source>
        <strain evidence="2">CGMCC 4.7201</strain>
    </source>
</reference>
<proteinExistence type="predicted"/>
<dbReference type="InterPro" id="IPR027417">
    <property type="entry name" value="P-loop_NTPase"/>
</dbReference>
<protein>
    <submittedName>
        <fullName evidence="2">ATP-binding protein</fullName>
    </submittedName>
</protein>
<keyword evidence="2" id="KW-0067">ATP-binding</keyword>
<sequence length="510" mass="54260">MAILEVGPELLKALAALRDRVDAACFPLAVPGAARARRARQDLLDQLDDYLLPRLRMPDAPLLAVVGGSTGAGKSTLVNSLVGKEVSPAGFLRPTTRTPVLVCHPDDLDWFGDRRVLPKLARGETLRLVGSLALPPGLALLDAPDIDSLETRGRELAAELVCAADIWIFVTSASRYADAVPWNLLRTAREYNVTLVTVLDRVPHRVADELSEHYGNMLARAGLRGVPRFTVPELPESVGHGGLLPRSAVAGLREWLREHAQDRWVRANATVRTASGVLDSLRARIPELASASATQHAAALRLSACVDEAYARARREIGHALDSGALISGEALARWSEYTATGERGGLWEAFGSGLAALLRSSLDEAAGRAAEGWARDPAGAALAEEAENCTGDYAEDYAEDCAEVHDGGFDDSDTVHGRAEAVVGGWQDRLVELAGSRAAAERLAAAVLKAPGAEATGPVEAAADDLRTRIGGLVRGGSERRLALLDDLDVTPDQQVELIAALSVVEKER</sequence>
<keyword evidence="2" id="KW-0547">Nucleotide-binding</keyword>
<dbReference type="InterPro" id="IPR005662">
    <property type="entry name" value="GTPase_Era-like"/>
</dbReference>
<name>A0A917ZFT3_9ACTN</name>
<dbReference type="GO" id="GO:0043024">
    <property type="term" value="F:ribosomal small subunit binding"/>
    <property type="evidence" value="ECO:0007669"/>
    <property type="project" value="TreeGrafter"/>
</dbReference>
<dbReference type="GO" id="GO:0005829">
    <property type="term" value="C:cytosol"/>
    <property type="evidence" value="ECO:0007669"/>
    <property type="project" value="TreeGrafter"/>
</dbReference>
<dbReference type="GO" id="GO:0005524">
    <property type="term" value="F:ATP binding"/>
    <property type="evidence" value="ECO:0007669"/>
    <property type="project" value="UniProtKB-KW"/>
</dbReference>
<evidence type="ECO:0000313" key="2">
    <source>
        <dbReference type="EMBL" id="GGO81062.1"/>
    </source>
</evidence>
<dbReference type="InterPro" id="IPR045063">
    <property type="entry name" value="Dynamin_N"/>
</dbReference>
<accession>A0A917ZFT3</accession>
<evidence type="ECO:0000259" key="1">
    <source>
        <dbReference type="Pfam" id="PF00350"/>
    </source>
</evidence>
<gene>
    <name evidence="2" type="ORF">GCM10012280_04450</name>
</gene>
<dbReference type="Pfam" id="PF00350">
    <property type="entry name" value="Dynamin_N"/>
    <property type="match status" value="1"/>
</dbReference>
<comment type="caution">
    <text evidence="2">The sequence shown here is derived from an EMBL/GenBank/DDBJ whole genome shotgun (WGS) entry which is preliminary data.</text>
</comment>
<reference evidence="2" key="1">
    <citation type="journal article" date="2014" name="Int. J. Syst. Evol. Microbiol.">
        <title>Complete genome sequence of Corynebacterium casei LMG S-19264T (=DSM 44701T), isolated from a smear-ripened cheese.</title>
        <authorList>
            <consortium name="US DOE Joint Genome Institute (JGI-PGF)"/>
            <person name="Walter F."/>
            <person name="Albersmeier A."/>
            <person name="Kalinowski J."/>
            <person name="Ruckert C."/>
        </authorList>
    </citation>
    <scope>NUCLEOTIDE SEQUENCE</scope>
    <source>
        <strain evidence="2">CGMCC 4.7201</strain>
    </source>
</reference>
<dbReference type="GO" id="GO:0000028">
    <property type="term" value="P:ribosomal small subunit assembly"/>
    <property type="evidence" value="ECO:0007669"/>
    <property type="project" value="TreeGrafter"/>
</dbReference>
<dbReference type="EMBL" id="BMMS01000001">
    <property type="protein sequence ID" value="GGO81062.1"/>
    <property type="molecule type" value="Genomic_DNA"/>
</dbReference>
<organism evidence="2 3">
    <name type="scientific">Wenjunlia tyrosinilytica</name>
    <dbReference type="NCBI Taxonomy" id="1544741"/>
    <lineage>
        <taxon>Bacteria</taxon>
        <taxon>Bacillati</taxon>
        <taxon>Actinomycetota</taxon>
        <taxon>Actinomycetes</taxon>
        <taxon>Kitasatosporales</taxon>
        <taxon>Streptomycetaceae</taxon>
        <taxon>Wenjunlia</taxon>
    </lineage>
</organism>
<evidence type="ECO:0000313" key="3">
    <source>
        <dbReference type="Proteomes" id="UP000641932"/>
    </source>
</evidence>
<feature type="domain" description="Dynamin N-terminal" evidence="1">
    <location>
        <begin position="65"/>
        <end position="106"/>
    </location>
</feature>
<dbReference type="SUPFAM" id="SSF52540">
    <property type="entry name" value="P-loop containing nucleoside triphosphate hydrolases"/>
    <property type="match status" value="1"/>
</dbReference>
<dbReference type="PANTHER" id="PTHR42698">
    <property type="entry name" value="GTPASE ERA"/>
    <property type="match status" value="1"/>
</dbReference>